<reference evidence="9 10" key="1">
    <citation type="submission" date="2016-09" db="EMBL/GenBank/DDBJ databases">
        <title>Genomic analysis reveals versatility of anaerobic energy metabolism of Geosporobacter ferrireducens IRF9 of phylum Firmicutes.</title>
        <authorList>
            <person name="Kim S.-J."/>
        </authorList>
    </citation>
    <scope>NUCLEOTIDE SEQUENCE [LARGE SCALE GENOMIC DNA]</scope>
    <source>
        <strain evidence="9 10">IRF9</strain>
    </source>
</reference>
<dbReference type="PANTHER" id="PTHR11748:SF111">
    <property type="entry name" value="D-LACTATE DEHYDROGENASE, MITOCHONDRIAL-RELATED"/>
    <property type="match status" value="1"/>
</dbReference>
<evidence type="ECO:0000256" key="7">
    <source>
        <dbReference type="ARBA" id="ARBA00038897"/>
    </source>
</evidence>
<name>A0A1D8GDB9_9FIRM</name>
<feature type="domain" description="FAD-binding PCMH-type" evidence="8">
    <location>
        <begin position="24"/>
        <end position="225"/>
    </location>
</feature>
<evidence type="ECO:0000256" key="6">
    <source>
        <dbReference type="ARBA" id="ARBA00023002"/>
    </source>
</evidence>
<comment type="cofactor">
    <cofactor evidence="1">
        <name>FAD</name>
        <dbReference type="ChEBI" id="CHEBI:57692"/>
    </cofactor>
</comment>
<dbReference type="InterPro" id="IPR016169">
    <property type="entry name" value="FAD-bd_PCMH_sub2"/>
</dbReference>
<dbReference type="EC" id="1.1.2.4" evidence="7"/>
<dbReference type="Proteomes" id="UP000095743">
    <property type="component" value="Chromosome"/>
</dbReference>
<evidence type="ECO:0000256" key="4">
    <source>
        <dbReference type="ARBA" id="ARBA00022827"/>
    </source>
</evidence>
<dbReference type="Pfam" id="PF02913">
    <property type="entry name" value="FAD-oxidase_C"/>
    <property type="match status" value="1"/>
</dbReference>
<dbReference type="EMBL" id="CP017269">
    <property type="protein sequence ID" value="AOT68897.1"/>
    <property type="molecule type" value="Genomic_DNA"/>
</dbReference>
<gene>
    <name evidence="9" type="ORF">Gferi_04590</name>
</gene>
<dbReference type="InterPro" id="IPR006094">
    <property type="entry name" value="Oxid_FAD_bind_N"/>
</dbReference>
<organism evidence="9 10">
    <name type="scientific">Geosporobacter ferrireducens</name>
    <dbReference type="NCBI Taxonomy" id="1424294"/>
    <lineage>
        <taxon>Bacteria</taxon>
        <taxon>Bacillati</taxon>
        <taxon>Bacillota</taxon>
        <taxon>Clostridia</taxon>
        <taxon>Peptostreptococcales</taxon>
        <taxon>Thermotaleaceae</taxon>
        <taxon>Geosporobacter</taxon>
    </lineage>
</organism>
<dbReference type="KEGG" id="gfe:Gferi_04590"/>
<evidence type="ECO:0000256" key="2">
    <source>
        <dbReference type="ARBA" id="ARBA00008000"/>
    </source>
</evidence>
<dbReference type="Gene3D" id="1.10.45.10">
    <property type="entry name" value="Vanillyl-alcohol Oxidase, Chain A, domain 4"/>
    <property type="match status" value="1"/>
</dbReference>
<keyword evidence="3" id="KW-0285">Flavoprotein</keyword>
<sequence length="492" mass="55448">MRIEKLIKSFERSYDEYLEDESKMKGTAASISFPETKEEVSSIIQSLSVSRIPITVQGGKTGICGGAVPNTGHIMNLRNMSNIIQYQEKNGSHYVTVQPGITIEELNKQLYKRNLFWPPEPTETSATVGGVIATKAQGIHKCLYGETNDYIEEISYVDHHGQIFTLKRGERKFNRNQCMLPNGNVITLDTNTMGIKENHDLIDIFIGSEGMFGVIVEATLEVLNRPKEIWGIVFFFQLASDIYHFIENMKNTDHQVGTASLAAIEYMDKTALKHVHELKQVATKLKDLPDVSGETVGIVYLEIFGDLEADIEKIAEKLMELAVESVSDPDTAWAVSGEIEIEKTRALRHAVPESINVAVERARLKDNRITKLGTDIAFKEKSFEELVNCYQTDADEAALDIVVFGHISDNHLHVNIVPKSYEDYCKGRRLIEKWSAQAAANRCKIFTEHGVGKLKKELYQRITSKAILNELKHLKKQMDPIGIWNPGNMFDQ</sequence>
<comment type="similarity">
    <text evidence="2">Belongs to the FAD-binding oxidoreductase/transferase type 4 family.</text>
</comment>
<keyword evidence="5" id="KW-0809">Transit peptide</keyword>
<dbReference type="RefSeq" id="WP_069974463.1">
    <property type="nucleotide sequence ID" value="NZ_CP017269.1"/>
</dbReference>
<dbReference type="InterPro" id="IPR036318">
    <property type="entry name" value="FAD-bd_PCMH-like_sf"/>
</dbReference>
<dbReference type="InterPro" id="IPR016166">
    <property type="entry name" value="FAD-bd_PCMH"/>
</dbReference>
<dbReference type="InterPro" id="IPR016164">
    <property type="entry name" value="FAD-linked_Oxase-like_C"/>
</dbReference>
<accession>A0A1D8GDB9</accession>
<dbReference type="PROSITE" id="PS51387">
    <property type="entry name" value="FAD_PCMH"/>
    <property type="match status" value="1"/>
</dbReference>
<dbReference type="InterPro" id="IPR004113">
    <property type="entry name" value="FAD-bd_oxidored_4_C"/>
</dbReference>
<evidence type="ECO:0000256" key="1">
    <source>
        <dbReference type="ARBA" id="ARBA00001974"/>
    </source>
</evidence>
<dbReference type="Gene3D" id="3.30.70.2740">
    <property type="match status" value="1"/>
</dbReference>
<evidence type="ECO:0000259" key="8">
    <source>
        <dbReference type="PROSITE" id="PS51387"/>
    </source>
</evidence>
<proteinExistence type="inferred from homology"/>
<evidence type="ECO:0000256" key="5">
    <source>
        <dbReference type="ARBA" id="ARBA00022946"/>
    </source>
</evidence>
<dbReference type="AlphaFoldDB" id="A0A1D8GDB9"/>
<dbReference type="SUPFAM" id="SSF56176">
    <property type="entry name" value="FAD-binding/transporter-associated domain-like"/>
    <property type="match status" value="1"/>
</dbReference>
<dbReference type="PANTHER" id="PTHR11748">
    <property type="entry name" value="D-LACTATE DEHYDROGENASE"/>
    <property type="match status" value="1"/>
</dbReference>
<dbReference type="GO" id="GO:0071949">
    <property type="term" value="F:FAD binding"/>
    <property type="evidence" value="ECO:0007669"/>
    <property type="project" value="InterPro"/>
</dbReference>
<evidence type="ECO:0000313" key="10">
    <source>
        <dbReference type="Proteomes" id="UP000095743"/>
    </source>
</evidence>
<keyword evidence="6" id="KW-0560">Oxidoreductase</keyword>
<dbReference type="GO" id="GO:0008720">
    <property type="term" value="F:D-lactate dehydrogenase (NAD+) activity"/>
    <property type="evidence" value="ECO:0007669"/>
    <property type="project" value="TreeGrafter"/>
</dbReference>
<dbReference type="InterPro" id="IPR016171">
    <property type="entry name" value="Vanillyl_alc_oxidase_C-sub2"/>
</dbReference>
<dbReference type="GO" id="GO:1903457">
    <property type="term" value="P:lactate catabolic process"/>
    <property type="evidence" value="ECO:0007669"/>
    <property type="project" value="TreeGrafter"/>
</dbReference>
<dbReference type="OrthoDB" id="9767256at2"/>
<dbReference type="GO" id="GO:0004458">
    <property type="term" value="F:D-lactate dehydrogenase (cytochrome) activity"/>
    <property type="evidence" value="ECO:0007669"/>
    <property type="project" value="UniProtKB-EC"/>
</dbReference>
<dbReference type="STRING" id="1424294.Gferi_04590"/>
<protein>
    <recommendedName>
        <fullName evidence="7">D-lactate dehydrogenase (cytochrome)</fullName>
        <ecNumber evidence="7">1.1.2.4</ecNumber>
    </recommendedName>
</protein>
<evidence type="ECO:0000256" key="3">
    <source>
        <dbReference type="ARBA" id="ARBA00022630"/>
    </source>
</evidence>
<dbReference type="Pfam" id="PF01565">
    <property type="entry name" value="FAD_binding_4"/>
    <property type="match status" value="1"/>
</dbReference>
<keyword evidence="4" id="KW-0274">FAD</keyword>
<evidence type="ECO:0000313" key="9">
    <source>
        <dbReference type="EMBL" id="AOT68897.1"/>
    </source>
</evidence>
<keyword evidence="10" id="KW-1185">Reference proteome</keyword>
<dbReference type="SUPFAM" id="SSF55103">
    <property type="entry name" value="FAD-linked oxidases, C-terminal domain"/>
    <property type="match status" value="1"/>
</dbReference>
<dbReference type="Gene3D" id="3.30.465.10">
    <property type="match status" value="1"/>
</dbReference>